<evidence type="ECO:0000256" key="4">
    <source>
        <dbReference type="ARBA" id="ARBA00022801"/>
    </source>
</evidence>
<dbReference type="RefSeq" id="WP_129420484.1">
    <property type="nucleotide sequence ID" value="NZ_MZMU01000012.1"/>
</dbReference>
<dbReference type="GO" id="GO:0004540">
    <property type="term" value="F:RNA nuclease activity"/>
    <property type="evidence" value="ECO:0007669"/>
    <property type="project" value="InterPro"/>
</dbReference>
<dbReference type="AlphaFoldDB" id="A0A4Q1TZ65"/>
<feature type="domain" description="PIN" evidence="6">
    <location>
        <begin position="4"/>
        <end position="129"/>
    </location>
</feature>
<keyword evidence="2 5" id="KW-0540">Nuclease</keyword>
<dbReference type="HAMAP" id="MF_00265">
    <property type="entry name" value="VapC_Nob1"/>
    <property type="match status" value="1"/>
</dbReference>
<dbReference type="InterPro" id="IPR002716">
    <property type="entry name" value="PIN_dom"/>
</dbReference>
<accession>A0A4Q1TZ65</accession>
<keyword evidence="5" id="KW-0800">Toxin</keyword>
<dbReference type="InterPro" id="IPR006226">
    <property type="entry name" value="Mtu_PIN"/>
</dbReference>
<name>A0A4Q1TZ65_RHILE</name>
<evidence type="ECO:0000256" key="5">
    <source>
        <dbReference type="HAMAP-Rule" id="MF_00265"/>
    </source>
</evidence>
<dbReference type="NCBIfam" id="TIGR00028">
    <property type="entry name" value="Mtu_PIN_fam"/>
    <property type="match status" value="1"/>
</dbReference>
<dbReference type="GO" id="GO:0045926">
    <property type="term" value="P:negative regulation of growth"/>
    <property type="evidence" value="ECO:0007669"/>
    <property type="project" value="UniProtKB-ARBA"/>
</dbReference>
<sequence>MTFLLDVNVLIALFDPDHLYHEPAHRWFRSLDRDSWATCPLTENGVARILGNPNYPDSPGSPAEVLSFLADFAKLTNHVFWPDDISLVTSDLIDRTASFSPKQLSDIYLLALAKAHGGKLATFDRRIDTASVIDGTETLYLIEI</sequence>
<protein>
    <recommendedName>
        <fullName evidence="5">Ribonuclease VapC</fullName>
        <shortName evidence="5">RNase VapC</shortName>
        <ecNumber evidence="5">3.1.-.-</ecNumber>
    </recommendedName>
    <alternativeName>
        <fullName evidence="5">Toxin VapC</fullName>
    </alternativeName>
</protein>
<feature type="binding site" evidence="5">
    <location>
        <position position="6"/>
    </location>
    <ligand>
        <name>Mg(2+)</name>
        <dbReference type="ChEBI" id="CHEBI:18420"/>
    </ligand>
</feature>
<dbReference type="GO" id="GO:0090729">
    <property type="term" value="F:toxin activity"/>
    <property type="evidence" value="ECO:0007669"/>
    <property type="project" value="UniProtKB-KW"/>
</dbReference>
<dbReference type="InterPro" id="IPR022907">
    <property type="entry name" value="VapC_family"/>
</dbReference>
<comment type="function">
    <text evidence="5">Toxic component of a toxin-antitoxin (TA) system. An RNase.</text>
</comment>
<dbReference type="Pfam" id="PF01850">
    <property type="entry name" value="PIN"/>
    <property type="match status" value="1"/>
</dbReference>
<keyword evidence="5" id="KW-0460">Magnesium</keyword>
<feature type="binding site" evidence="5">
    <location>
        <position position="106"/>
    </location>
    <ligand>
        <name>Mg(2+)</name>
        <dbReference type="ChEBI" id="CHEBI:18420"/>
    </ligand>
</feature>
<comment type="cofactor">
    <cofactor evidence="5">
        <name>Mg(2+)</name>
        <dbReference type="ChEBI" id="CHEBI:18420"/>
    </cofactor>
</comment>
<dbReference type="SUPFAM" id="SSF88723">
    <property type="entry name" value="PIN domain-like"/>
    <property type="match status" value="1"/>
</dbReference>
<proteinExistence type="inferred from homology"/>
<comment type="similarity">
    <text evidence="5">Belongs to the PINc/VapC protein family.</text>
</comment>
<evidence type="ECO:0000313" key="8">
    <source>
        <dbReference type="Proteomes" id="UP000290767"/>
    </source>
</evidence>
<dbReference type="Proteomes" id="UP000290767">
    <property type="component" value="Unassembled WGS sequence"/>
</dbReference>
<keyword evidence="3 5" id="KW-0479">Metal-binding</keyword>
<comment type="caution">
    <text evidence="7">The sequence shown here is derived from an EMBL/GenBank/DDBJ whole genome shotgun (WGS) entry which is preliminary data.</text>
</comment>
<evidence type="ECO:0000256" key="3">
    <source>
        <dbReference type="ARBA" id="ARBA00022723"/>
    </source>
</evidence>
<dbReference type="Gene3D" id="3.40.50.1010">
    <property type="entry name" value="5'-nuclease"/>
    <property type="match status" value="1"/>
</dbReference>
<evidence type="ECO:0000256" key="1">
    <source>
        <dbReference type="ARBA" id="ARBA00022649"/>
    </source>
</evidence>
<dbReference type="GO" id="GO:0000287">
    <property type="term" value="F:magnesium ion binding"/>
    <property type="evidence" value="ECO:0007669"/>
    <property type="project" value="UniProtKB-UniRule"/>
</dbReference>
<evidence type="ECO:0000259" key="6">
    <source>
        <dbReference type="Pfam" id="PF01850"/>
    </source>
</evidence>
<reference evidence="7 8" key="1">
    <citation type="submission" date="2017-03" db="EMBL/GenBank/DDBJ databases">
        <authorList>
            <person name="Safronova V.I."/>
            <person name="Sazanova A.L."/>
            <person name="Chirak E.R."/>
        </authorList>
    </citation>
    <scope>NUCLEOTIDE SEQUENCE [LARGE SCALE GENOMIC DNA]</scope>
    <source>
        <strain evidence="7 8">Tri-43</strain>
    </source>
</reference>
<gene>
    <name evidence="5" type="primary">vapC</name>
    <name evidence="7" type="ORF">B5P46_21440</name>
</gene>
<dbReference type="GO" id="GO:0016788">
    <property type="term" value="F:hydrolase activity, acting on ester bonds"/>
    <property type="evidence" value="ECO:0007669"/>
    <property type="project" value="InterPro"/>
</dbReference>
<dbReference type="EC" id="3.1.-.-" evidence="5"/>
<dbReference type="InterPro" id="IPR029060">
    <property type="entry name" value="PIN-like_dom_sf"/>
</dbReference>
<organism evidence="7 8">
    <name type="scientific">Rhizobium leguminosarum</name>
    <dbReference type="NCBI Taxonomy" id="384"/>
    <lineage>
        <taxon>Bacteria</taxon>
        <taxon>Pseudomonadati</taxon>
        <taxon>Pseudomonadota</taxon>
        <taxon>Alphaproteobacteria</taxon>
        <taxon>Hyphomicrobiales</taxon>
        <taxon>Rhizobiaceae</taxon>
        <taxon>Rhizobium/Agrobacterium group</taxon>
        <taxon>Rhizobium</taxon>
    </lineage>
</organism>
<evidence type="ECO:0000256" key="2">
    <source>
        <dbReference type="ARBA" id="ARBA00022722"/>
    </source>
</evidence>
<keyword evidence="1 5" id="KW-1277">Toxin-antitoxin system</keyword>
<evidence type="ECO:0000313" key="7">
    <source>
        <dbReference type="EMBL" id="RXT24436.1"/>
    </source>
</evidence>
<keyword evidence="4 5" id="KW-0378">Hydrolase</keyword>
<dbReference type="EMBL" id="MZMU01000012">
    <property type="protein sequence ID" value="RXT24436.1"/>
    <property type="molecule type" value="Genomic_DNA"/>
</dbReference>